<dbReference type="Gene3D" id="3.20.20.150">
    <property type="entry name" value="Divalent-metal-dependent TIM barrel enzymes"/>
    <property type="match status" value="1"/>
</dbReference>
<name>A0A3S1BAY9_9CYAN</name>
<evidence type="ECO:0000313" key="2">
    <source>
        <dbReference type="EMBL" id="RUT08417.1"/>
    </source>
</evidence>
<reference evidence="2" key="1">
    <citation type="submission" date="2018-12" db="EMBL/GenBank/DDBJ databases">
        <authorList>
            <person name="Will S."/>
            <person name="Neumann-Schaal M."/>
            <person name="Henke P."/>
        </authorList>
    </citation>
    <scope>NUCLEOTIDE SEQUENCE</scope>
    <source>
        <strain evidence="2">PCC 7102</strain>
    </source>
</reference>
<dbReference type="OrthoDB" id="6990383at2"/>
<dbReference type="EMBL" id="RSCL01000003">
    <property type="protein sequence ID" value="RUT08417.1"/>
    <property type="molecule type" value="Genomic_DNA"/>
</dbReference>
<dbReference type="Pfam" id="PF01261">
    <property type="entry name" value="AP_endonuc_2"/>
    <property type="match status" value="1"/>
</dbReference>
<dbReference type="SUPFAM" id="SSF51658">
    <property type="entry name" value="Xylose isomerase-like"/>
    <property type="match status" value="1"/>
</dbReference>
<feature type="domain" description="Xylose isomerase-like TIM barrel" evidence="1">
    <location>
        <begin position="76"/>
        <end position="294"/>
    </location>
</feature>
<gene>
    <name evidence="2" type="ORF">DSM106972_015850</name>
</gene>
<dbReference type="RefSeq" id="WP_127080222.1">
    <property type="nucleotide sequence ID" value="NZ_RSCL01000003.1"/>
</dbReference>
<dbReference type="InterPro" id="IPR050312">
    <property type="entry name" value="IolE/XylAMocC-like"/>
</dbReference>
<evidence type="ECO:0000313" key="3">
    <source>
        <dbReference type="Proteomes" id="UP000271624"/>
    </source>
</evidence>
<protein>
    <recommendedName>
        <fullName evidence="1">Xylose isomerase-like TIM barrel domain-containing protein</fullName>
    </recommendedName>
</protein>
<keyword evidence="3" id="KW-1185">Reference proteome</keyword>
<dbReference type="PANTHER" id="PTHR12110">
    <property type="entry name" value="HYDROXYPYRUVATE ISOMERASE"/>
    <property type="match status" value="1"/>
</dbReference>
<dbReference type="AlphaFoldDB" id="A0A3S1BAY9"/>
<dbReference type="InterPro" id="IPR013022">
    <property type="entry name" value="Xyl_isomerase-like_TIM-brl"/>
</dbReference>
<dbReference type="InterPro" id="IPR036237">
    <property type="entry name" value="Xyl_isomerase-like_sf"/>
</dbReference>
<evidence type="ECO:0000259" key="1">
    <source>
        <dbReference type="Pfam" id="PF01261"/>
    </source>
</evidence>
<reference evidence="2" key="2">
    <citation type="journal article" date="2019" name="Genome Biol. Evol.">
        <title>Day and night: Metabolic profiles and evolutionary relationships of six axenic non-marine cyanobacteria.</title>
        <authorList>
            <person name="Will S.E."/>
            <person name="Henke P."/>
            <person name="Boedeker C."/>
            <person name="Huang S."/>
            <person name="Brinkmann H."/>
            <person name="Rohde M."/>
            <person name="Jarek M."/>
            <person name="Friedl T."/>
            <person name="Seufert S."/>
            <person name="Schumacher M."/>
            <person name="Overmann J."/>
            <person name="Neumann-Schaal M."/>
            <person name="Petersen J."/>
        </authorList>
    </citation>
    <scope>NUCLEOTIDE SEQUENCE [LARGE SCALE GENOMIC DNA]</scope>
    <source>
        <strain evidence="2">PCC 7102</strain>
    </source>
</reference>
<dbReference type="PANTHER" id="PTHR12110:SF21">
    <property type="entry name" value="XYLOSE ISOMERASE-LIKE TIM BARREL DOMAIN-CONTAINING PROTEIN"/>
    <property type="match status" value="1"/>
</dbReference>
<comment type="caution">
    <text evidence="2">The sequence shown here is derived from an EMBL/GenBank/DDBJ whole genome shotgun (WGS) entry which is preliminary data.</text>
</comment>
<dbReference type="Proteomes" id="UP000271624">
    <property type="component" value="Unassembled WGS sequence"/>
</dbReference>
<accession>A0A3S1BAY9</accession>
<proteinExistence type="predicted"/>
<sequence length="308" mass="34994">MSQIKCFRENSLSQHHSRYFQNTSTDFSSVRYSGQIWERAFPLGNPMQLYGIPLGISTNILPNLSLIEAVYCFHQYKFKHIELQLEFRARYDYALLEVERFLEGCTLNFGMDFTVHAPYLKINLGANDEDLRSYSCLQVATLIPFCAELGVRYLTVHTSGRGAHSLEQLLRSLDLLVSQTQKYGICICLENTGADRPGWLLLTDEECITACYTTGCALTTDFVHVFSLKSDPFATLEKLLPFTRNCHLADTYDSQHLHLPLGKGNLPVHQILAVLDKHSYRGKLIVDALDRGYRAEEYIACAAAFRDN</sequence>
<organism evidence="2 3">
    <name type="scientific">Dulcicalothrix desertica PCC 7102</name>
    <dbReference type="NCBI Taxonomy" id="232991"/>
    <lineage>
        <taxon>Bacteria</taxon>
        <taxon>Bacillati</taxon>
        <taxon>Cyanobacteriota</taxon>
        <taxon>Cyanophyceae</taxon>
        <taxon>Nostocales</taxon>
        <taxon>Calotrichaceae</taxon>
        <taxon>Dulcicalothrix</taxon>
    </lineage>
</organism>